<feature type="region of interest" description="Disordered" evidence="1">
    <location>
        <begin position="238"/>
        <end position="267"/>
    </location>
</feature>
<dbReference type="EMBL" id="BNCP01000051">
    <property type="protein sequence ID" value="GIL89576.1"/>
    <property type="molecule type" value="Genomic_DNA"/>
</dbReference>
<evidence type="ECO:0000256" key="1">
    <source>
        <dbReference type="SAM" id="MobiDB-lite"/>
    </source>
</evidence>
<protein>
    <submittedName>
        <fullName evidence="2">Uncharacterized protein</fullName>
    </submittedName>
</protein>
<feature type="non-terminal residue" evidence="2">
    <location>
        <position position="486"/>
    </location>
</feature>
<feature type="region of interest" description="Disordered" evidence="1">
    <location>
        <begin position="393"/>
        <end position="427"/>
    </location>
</feature>
<gene>
    <name evidence="2" type="ORF">Vretifemale_17407</name>
</gene>
<organism evidence="2 3">
    <name type="scientific">Volvox reticuliferus</name>
    <dbReference type="NCBI Taxonomy" id="1737510"/>
    <lineage>
        <taxon>Eukaryota</taxon>
        <taxon>Viridiplantae</taxon>
        <taxon>Chlorophyta</taxon>
        <taxon>core chlorophytes</taxon>
        <taxon>Chlorophyceae</taxon>
        <taxon>CS clade</taxon>
        <taxon>Chlamydomonadales</taxon>
        <taxon>Volvocaceae</taxon>
        <taxon>Volvox</taxon>
    </lineage>
</organism>
<dbReference type="AlphaFoldDB" id="A0A8J4CTL4"/>
<sequence>MEHELIIQWKPDQEGHRYHVGIRECPETRGILSSGELEVQGNWTSKPLARTSVLHLASNGRGPHVTILGPAARAETGGAPGAESAGVKLKSKARKTQLMASKSALVSEHTASVMGRYALRALPKGAAAAAAGKSKKRKAQEDAASPQDLEVLLAPVVVKDTKTGAAAEDGPPLFWGYCLDRGAADAANRALVECRLAVVASLENDGPLVQSYTVSELEAELQRAVAAREDLAAAMDQQMQHPQQHATAAGEGDGAVRQGKKKRRRAGLDATAIDAGDNDGTAPAVARLHQSLSDVKAHEARVSGYLALLNQFDGKTPLIYNGTTYKPKLEKVASPVGPQPIKQHVLRIPAPEPGLDALVLIESQRKPMLVRVRQHWEELRGLLGGVPATDVKGDAPAEGAGKAMKKAKAGTGATSAADAHEEGPATSEVPRFDFLPWINPGRQPDWLMELWHVLDPKGEVITADDLRTRANSIHGSTTRFGASRGE</sequence>
<comment type="caution">
    <text evidence="2">The sequence shown here is derived from an EMBL/GenBank/DDBJ whole genome shotgun (WGS) entry which is preliminary data.</text>
</comment>
<dbReference type="OrthoDB" id="552910at2759"/>
<evidence type="ECO:0000313" key="3">
    <source>
        <dbReference type="Proteomes" id="UP000747110"/>
    </source>
</evidence>
<accession>A0A8J4CTL4</accession>
<evidence type="ECO:0000313" key="2">
    <source>
        <dbReference type="EMBL" id="GIL89576.1"/>
    </source>
</evidence>
<keyword evidence="3" id="KW-1185">Reference proteome</keyword>
<name>A0A8J4CTL4_9CHLO</name>
<proteinExistence type="predicted"/>
<dbReference type="Proteomes" id="UP000747110">
    <property type="component" value="Unassembled WGS sequence"/>
</dbReference>
<reference evidence="2" key="1">
    <citation type="journal article" date="2021" name="Proc. Natl. Acad. Sci. U.S.A.">
        <title>Three genomes in the algal genus Volvox reveal the fate of a haploid sex-determining region after a transition to homothallism.</title>
        <authorList>
            <person name="Yamamoto K."/>
            <person name="Hamaji T."/>
            <person name="Kawai-Toyooka H."/>
            <person name="Matsuzaki R."/>
            <person name="Takahashi F."/>
            <person name="Nishimura Y."/>
            <person name="Kawachi M."/>
            <person name="Noguchi H."/>
            <person name="Minakuchi Y."/>
            <person name="Umen J.G."/>
            <person name="Toyoda A."/>
            <person name="Nozaki H."/>
        </authorList>
    </citation>
    <scope>NUCLEOTIDE SEQUENCE</scope>
    <source>
        <strain evidence="2">NIES-3786</strain>
    </source>
</reference>